<gene>
    <name evidence="2" type="ORF">GCM10023352_03490</name>
</gene>
<dbReference type="EMBL" id="BAABKP010000001">
    <property type="protein sequence ID" value="GAA4788964.1"/>
    <property type="molecule type" value="Genomic_DNA"/>
</dbReference>
<keyword evidence="1" id="KW-0812">Transmembrane</keyword>
<keyword evidence="1" id="KW-0472">Membrane</keyword>
<proteinExistence type="predicted"/>
<evidence type="ECO:0000313" key="3">
    <source>
        <dbReference type="Proteomes" id="UP001500187"/>
    </source>
</evidence>
<organism evidence="2 3">
    <name type="scientific">Rothia endophytica</name>
    <dbReference type="NCBI Taxonomy" id="1324766"/>
    <lineage>
        <taxon>Bacteria</taxon>
        <taxon>Bacillati</taxon>
        <taxon>Actinomycetota</taxon>
        <taxon>Actinomycetes</taxon>
        <taxon>Micrococcales</taxon>
        <taxon>Micrococcaceae</taxon>
        <taxon>Rothia</taxon>
    </lineage>
</organism>
<feature type="transmembrane region" description="Helical" evidence="1">
    <location>
        <begin position="191"/>
        <end position="211"/>
    </location>
</feature>
<sequence length="227" mass="24344">MTHLPPRHAARPGIDELELWPDLMWHLAALLKAGVSPAFALAKATEEVAGRQRHLEQQPQGLLARWDREATGLLVAVGDLHHLLSSCLLAAERGAPVSQACLHSVQTLARPTSLERALSLAACWQVSERTGAPLAEVLERFARYLENDIDLLQMREAAMGGPKATGRILSWLPLLGLGLGLVMGADPLGVLFGSVLGALICCVGLALALVGSRWTARLILRAEKGEL</sequence>
<dbReference type="PANTHER" id="PTHR35007">
    <property type="entry name" value="INTEGRAL MEMBRANE PROTEIN-RELATED"/>
    <property type="match status" value="1"/>
</dbReference>
<dbReference type="RefSeq" id="WP_345443979.1">
    <property type="nucleotide sequence ID" value="NZ_BAABKP010000001.1"/>
</dbReference>
<keyword evidence="3" id="KW-1185">Reference proteome</keyword>
<dbReference type="PANTHER" id="PTHR35007:SF4">
    <property type="entry name" value="CONSERVED TRANSMEMBRANE PROTEIN-RELATED"/>
    <property type="match status" value="1"/>
</dbReference>
<evidence type="ECO:0000313" key="2">
    <source>
        <dbReference type="EMBL" id="GAA4788964.1"/>
    </source>
</evidence>
<reference evidence="3" key="1">
    <citation type="journal article" date="2019" name="Int. J. Syst. Evol. Microbiol.">
        <title>The Global Catalogue of Microorganisms (GCM) 10K type strain sequencing project: providing services to taxonomists for standard genome sequencing and annotation.</title>
        <authorList>
            <consortium name="The Broad Institute Genomics Platform"/>
            <consortium name="The Broad Institute Genome Sequencing Center for Infectious Disease"/>
            <person name="Wu L."/>
            <person name="Ma J."/>
        </authorList>
    </citation>
    <scope>NUCLEOTIDE SEQUENCE [LARGE SCALE GENOMIC DNA]</scope>
    <source>
        <strain evidence="3">JCM 18541</strain>
    </source>
</reference>
<keyword evidence="1" id="KW-1133">Transmembrane helix</keyword>
<name>A0ABP9B295_9MICC</name>
<evidence type="ECO:0000256" key="1">
    <source>
        <dbReference type="SAM" id="Phobius"/>
    </source>
</evidence>
<comment type="caution">
    <text evidence="2">The sequence shown here is derived from an EMBL/GenBank/DDBJ whole genome shotgun (WGS) entry which is preliminary data.</text>
</comment>
<feature type="transmembrane region" description="Helical" evidence="1">
    <location>
        <begin position="168"/>
        <end position="185"/>
    </location>
</feature>
<accession>A0ABP9B295</accession>
<protein>
    <recommendedName>
        <fullName evidence="4">Type II secretion system protein GspF domain-containing protein</fullName>
    </recommendedName>
</protein>
<evidence type="ECO:0008006" key="4">
    <source>
        <dbReference type="Google" id="ProtNLM"/>
    </source>
</evidence>
<dbReference type="Proteomes" id="UP001500187">
    <property type="component" value="Unassembled WGS sequence"/>
</dbReference>